<keyword evidence="12" id="KW-1185">Reference proteome</keyword>
<dbReference type="Proteomes" id="UP000053257">
    <property type="component" value="Unassembled WGS sequence"/>
</dbReference>
<dbReference type="InterPro" id="IPR024041">
    <property type="entry name" value="NH4_transpt_AmtB-like_dom"/>
</dbReference>
<feature type="domain" description="Ammonium transporter AmtB-like" evidence="10">
    <location>
        <begin position="24"/>
        <end position="425"/>
    </location>
</feature>
<evidence type="ECO:0000256" key="5">
    <source>
        <dbReference type="ARBA" id="ARBA00022989"/>
    </source>
</evidence>
<keyword evidence="4 8" id="KW-0812">Transmembrane</keyword>
<feature type="transmembrane region" description="Helical" evidence="8">
    <location>
        <begin position="243"/>
        <end position="264"/>
    </location>
</feature>
<dbReference type="SUPFAM" id="SSF111352">
    <property type="entry name" value="Ammonium transporter"/>
    <property type="match status" value="1"/>
</dbReference>
<gene>
    <name evidence="11" type="ORF">PHLGIDRAFT_375581</name>
</gene>
<dbReference type="PANTHER" id="PTHR43029:SF4">
    <property type="entry name" value="AMMONIUM TRANSPORTER MEP1-RELATED"/>
    <property type="match status" value="1"/>
</dbReference>
<dbReference type="OrthoDB" id="534912at2759"/>
<dbReference type="EMBL" id="KN840478">
    <property type="protein sequence ID" value="KIP08537.1"/>
    <property type="molecule type" value="Genomic_DNA"/>
</dbReference>
<keyword evidence="6 8" id="KW-0472">Membrane</keyword>
<evidence type="ECO:0000256" key="7">
    <source>
        <dbReference type="ARBA" id="ARBA00023177"/>
    </source>
</evidence>
<keyword evidence="5 8" id="KW-1133">Transmembrane helix</keyword>
<feature type="transmembrane region" description="Helical" evidence="8">
    <location>
        <begin position="179"/>
        <end position="199"/>
    </location>
</feature>
<sequence>MDQHIRRGISTVDVSQFDRGDISFIIICGALVLFMVPGIAFLYSGLSRRKSALHLIWVVAAGNAVVIFQWYFWGYSLAFSSTATNGFIGNLHNFGMRRVLADPSPGSPLIPELLYSFYQMEFACVTVAILVGALAERGRVMPALVFCFLWMTLVYCPLACWAWAPHGWAFKWGVLDYAGGGPVEIGSGIGGLAYSWVLGRRTERELLNFRPHNVSLVGMGTFILWLGWLGFNGGSAFGANLRAVLAVWNSMIAAAFGGIVWCFLDYRVERKLSMVGFCSGTIAGLVAATPTSGYVPMWASVITGGLVGAVSNYSTKLKFMLRIDDALDLGAEHAMGGIIGLLLNGLFADKDLVALDGVTAVAGGWINHNYRQLYVQFAYVCATVAYTFVVTALLATALDALPGCRLRASPEDEALGMDDTQIGEFVSDYVEVRRDYRDWTPPSAPNMRRKESISEAGSATLPAAAGDRHGLPDAALLHPANGGEKLDGLEVISETSAEAA</sequence>
<feature type="transmembrane region" description="Helical" evidence="8">
    <location>
        <begin position="142"/>
        <end position="164"/>
    </location>
</feature>
<evidence type="ECO:0000259" key="10">
    <source>
        <dbReference type="Pfam" id="PF00909"/>
    </source>
</evidence>
<dbReference type="InterPro" id="IPR001905">
    <property type="entry name" value="Ammonium_transpt"/>
</dbReference>
<dbReference type="NCBIfam" id="TIGR00836">
    <property type="entry name" value="amt"/>
    <property type="match status" value="1"/>
</dbReference>
<evidence type="ECO:0000256" key="8">
    <source>
        <dbReference type="RuleBase" id="RU362002"/>
    </source>
</evidence>
<reference evidence="11 12" key="1">
    <citation type="journal article" date="2014" name="PLoS Genet.">
        <title>Analysis of the Phlebiopsis gigantea genome, transcriptome and secretome provides insight into its pioneer colonization strategies of wood.</title>
        <authorList>
            <person name="Hori C."/>
            <person name="Ishida T."/>
            <person name="Igarashi K."/>
            <person name="Samejima M."/>
            <person name="Suzuki H."/>
            <person name="Master E."/>
            <person name="Ferreira P."/>
            <person name="Ruiz-Duenas F.J."/>
            <person name="Held B."/>
            <person name="Canessa P."/>
            <person name="Larrondo L.F."/>
            <person name="Schmoll M."/>
            <person name="Druzhinina I.S."/>
            <person name="Kubicek C.P."/>
            <person name="Gaskell J.A."/>
            <person name="Kersten P."/>
            <person name="St John F."/>
            <person name="Glasner J."/>
            <person name="Sabat G."/>
            <person name="Splinter BonDurant S."/>
            <person name="Syed K."/>
            <person name="Yadav J."/>
            <person name="Mgbeahuruike A.C."/>
            <person name="Kovalchuk A."/>
            <person name="Asiegbu F.O."/>
            <person name="Lackner G."/>
            <person name="Hoffmeister D."/>
            <person name="Rencoret J."/>
            <person name="Gutierrez A."/>
            <person name="Sun H."/>
            <person name="Lindquist E."/>
            <person name="Barry K."/>
            <person name="Riley R."/>
            <person name="Grigoriev I.V."/>
            <person name="Henrissat B."/>
            <person name="Kues U."/>
            <person name="Berka R.M."/>
            <person name="Martinez A.T."/>
            <person name="Covert S.F."/>
            <person name="Blanchette R.A."/>
            <person name="Cullen D."/>
        </authorList>
    </citation>
    <scope>NUCLEOTIDE SEQUENCE [LARGE SCALE GENOMIC DNA]</scope>
    <source>
        <strain evidence="11 12">11061_1 CR5-6</strain>
    </source>
</reference>
<feature type="transmembrane region" description="Helical" evidence="8">
    <location>
        <begin position="211"/>
        <end position="231"/>
    </location>
</feature>
<evidence type="ECO:0000256" key="3">
    <source>
        <dbReference type="ARBA" id="ARBA00022448"/>
    </source>
</evidence>
<evidence type="ECO:0000313" key="11">
    <source>
        <dbReference type="EMBL" id="KIP08537.1"/>
    </source>
</evidence>
<feature type="transmembrane region" description="Helical" evidence="8">
    <location>
        <begin position="22"/>
        <end position="43"/>
    </location>
</feature>
<dbReference type="InterPro" id="IPR029020">
    <property type="entry name" value="Ammonium/urea_transptr"/>
</dbReference>
<protein>
    <recommendedName>
        <fullName evidence="8">Ammonium transporter</fullName>
    </recommendedName>
</protein>
<keyword evidence="3 8" id="KW-0813">Transport</keyword>
<dbReference type="PANTHER" id="PTHR43029">
    <property type="entry name" value="AMMONIUM TRANSPORTER MEP2"/>
    <property type="match status" value="1"/>
</dbReference>
<feature type="transmembrane region" description="Helical" evidence="8">
    <location>
        <begin position="55"/>
        <end position="73"/>
    </location>
</feature>
<dbReference type="Pfam" id="PF00909">
    <property type="entry name" value="Ammonium_transp"/>
    <property type="match status" value="1"/>
</dbReference>
<feature type="transmembrane region" description="Helical" evidence="8">
    <location>
        <begin position="377"/>
        <end position="398"/>
    </location>
</feature>
<proteinExistence type="inferred from homology"/>
<dbReference type="InterPro" id="IPR018047">
    <property type="entry name" value="Ammonium_transpt_CS"/>
</dbReference>
<evidence type="ECO:0000256" key="2">
    <source>
        <dbReference type="ARBA" id="ARBA00005887"/>
    </source>
</evidence>
<feature type="transmembrane region" description="Helical" evidence="8">
    <location>
        <begin position="295"/>
        <end position="314"/>
    </location>
</feature>
<feature type="region of interest" description="Disordered" evidence="9">
    <location>
        <begin position="440"/>
        <end position="484"/>
    </location>
</feature>
<dbReference type="STRING" id="745531.A0A0C3S9R1"/>
<dbReference type="GO" id="GO:0008519">
    <property type="term" value="F:ammonium channel activity"/>
    <property type="evidence" value="ECO:0007669"/>
    <property type="project" value="InterPro"/>
</dbReference>
<organism evidence="11 12">
    <name type="scientific">Phlebiopsis gigantea (strain 11061_1 CR5-6)</name>
    <name type="common">White-rot fungus</name>
    <name type="synonym">Peniophora gigantea</name>
    <dbReference type="NCBI Taxonomy" id="745531"/>
    <lineage>
        <taxon>Eukaryota</taxon>
        <taxon>Fungi</taxon>
        <taxon>Dikarya</taxon>
        <taxon>Basidiomycota</taxon>
        <taxon>Agaricomycotina</taxon>
        <taxon>Agaricomycetes</taxon>
        <taxon>Polyporales</taxon>
        <taxon>Phanerochaetaceae</taxon>
        <taxon>Phlebiopsis</taxon>
    </lineage>
</organism>
<evidence type="ECO:0000313" key="12">
    <source>
        <dbReference type="Proteomes" id="UP000053257"/>
    </source>
</evidence>
<comment type="similarity">
    <text evidence="2 8">Belongs to the ammonia transporter channel (TC 1.A.11.2) family.</text>
</comment>
<dbReference type="GO" id="GO:0005886">
    <property type="term" value="C:plasma membrane"/>
    <property type="evidence" value="ECO:0007669"/>
    <property type="project" value="UniProtKB-SubCell"/>
</dbReference>
<keyword evidence="7 8" id="KW-0924">Ammonia transport</keyword>
<evidence type="ECO:0000256" key="4">
    <source>
        <dbReference type="ARBA" id="ARBA00022692"/>
    </source>
</evidence>
<dbReference type="Gene3D" id="1.10.3430.10">
    <property type="entry name" value="Ammonium transporter AmtB like domains"/>
    <property type="match status" value="1"/>
</dbReference>
<dbReference type="FunFam" id="1.10.3430.10:FF:000003">
    <property type="entry name" value="Ammonium transporter"/>
    <property type="match status" value="1"/>
</dbReference>
<feature type="transmembrane region" description="Helical" evidence="8">
    <location>
        <begin position="113"/>
        <end position="135"/>
    </location>
</feature>
<dbReference type="PROSITE" id="PS01219">
    <property type="entry name" value="AMMONIUM_TRANSP"/>
    <property type="match status" value="1"/>
</dbReference>
<evidence type="ECO:0000256" key="9">
    <source>
        <dbReference type="SAM" id="MobiDB-lite"/>
    </source>
</evidence>
<feature type="transmembrane region" description="Helical" evidence="8">
    <location>
        <begin position="271"/>
        <end position="289"/>
    </location>
</feature>
<dbReference type="AlphaFoldDB" id="A0A0C3S9R1"/>
<name>A0A0C3S9R1_PHLG1</name>
<evidence type="ECO:0000256" key="1">
    <source>
        <dbReference type="ARBA" id="ARBA00004141"/>
    </source>
</evidence>
<dbReference type="HOGENOM" id="CLU_000445_33_0_1"/>
<evidence type="ECO:0000256" key="6">
    <source>
        <dbReference type="ARBA" id="ARBA00023136"/>
    </source>
</evidence>
<comment type="subcellular location">
    <subcellularLocation>
        <location evidence="8">Cell membrane</location>
        <topology evidence="8">Multi-pass membrane protein</topology>
    </subcellularLocation>
    <subcellularLocation>
        <location evidence="1">Membrane</location>
        <topology evidence="1">Multi-pass membrane protein</topology>
    </subcellularLocation>
</comment>
<accession>A0A0C3S9R1</accession>